<name>A0A0E0C709_9ORYZ</name>
<keyword evidence="2" id="KW-1185">Reference proteome</keyword>
<dbReference type="EnsemblPlants" id="OMERI01G26360.1">
    <property type="protein sequence ID" value="OMERI01G26360.1"/>
    <property type="gene ID" value="OMERI01G26360"/>
</dbReference>
<sequence>MPNSYTFHAAGEANCLFFHTTVGRKRNVNAPYCHVIVLRRGKNEAKKWLMHMKLLAAVALHQAEPDNLLFSPGHACKVFGRMPHRVPAAQGRVHRLLDGAPDRNRARRVAGGLNSRPVPVSMTL</sequence>
<dbReference type="AlphaFoldDB" id="A0A0E0C709"/>
<reference evidence="1" key="1">
    <citation type="submission" date="2015-04" db="UniProtKB">
        <authorList>
            <consortium name="EnsemblPlants"/>
        </authorList>
    </citation>
    <scope>IDENTIFICATION</scope>
</reference>
<accession>A0A0E0C709</accession>
<proteinExistence type="predicted"/>
<dbReference type="Proteomes" id="UP000008021">
    <property type="component" value="Chromosome 1"/>
</dbReference>
<evidence type="ECO:0000313" key="2">
    <source>
        <dbReference type="Proteomes" id="UP000008021"/>
    </source>
</evidence>
<evidence type="ECO:0000313" key="1">
    <source>
        <dbReference type="EnsemblPlants" id="OMERI01G26360.1"/>
    </source>
</evidence>
<organism evidence="1">
    <name type="scientific">Oryza meridionalis</name>
    <dbReference type="NCBI Taxonomy" id="40149"/>
    <lineage>
        <taxon>Eukaryota</taxon>
        <taxon>Viridiplantae</taxon>
        <taxon>Streptophyta</taxon>
        <taxon>Embryophyta</taxon>
        <taxon>Tracheophyta</taxon>
        <taxon>Spermatophyta</taxon>
        <taxon>Magnoliopsida</taxon>
        <taxon>Liliopsida</taxon>
        <taxon>Poales</taxon>
        <taxon>Poaceae</taxon>
        <taxon>BOP clade</taxon>
        <taxon>Oryzoideae</taxon>
        <taxon>Oryzeae</taxon>
        <taxon>Oryzinae</taxon>
        <taxon>Oryza</taxon>
    </lineage>
</organism>
<dbReference type="Gramene" id="OMERI01G26360.1">
    <property type="protein sequence ID" value="OMERI01G26360.1"/>
    <property type="gene ID" value="OMERI01G26360"/>
</dbReference>
<dbReference type="HOGENOM" id="CLU_2007566_0_0_1"/>
<protein>
    <submittedName>
        <fullName evidence="1">Uncharacterized protein</fullName>
    </submittedName>
</protein>
<reference evidence="1" key="2">
    <citation type="submission" date="2018-05" db="EMBL/GenBank/DDBJ databases">
        <title>OmerRS3 (Oryza meridionalis Reference Sequence Version 3).</title>
        <authorList>
            <person name="Zhang J."/>
            <person name="Kudrna D."/>
            <person name="Lee S."/>
            <person name="Talag J."/>
            <person name="Welchert J."/>
            <person name="Wing R.A."/>
        </authorList>
    </citation>
    <scope>NUCLEOTIDE SEQUENCE [LARGE SCALE GENOMIC DNA]</scope>
    <source>
        <strain evidence="1">cv. OR44</strain>
    </source>
</reference>